<dbReference type="SUPFAM" id="SSF52096">
    <property type="entry name" value="ClpP/crotonase"/>
    <property type="match status" value="1"/>
</dbReference>
<organism evidence="2 3">
    <name type="scientific">Cyanidiococcus yangmingshanensis</name>
    <dbReference type="NCBI Taxonomy" id="2690220"/>
    <lineage>
        <taxon>Eukaryota</taxon>
        <taxon>Rhodophyta</taxon>
        <taxon>Bangiophyceae</taxon>
        <taxon>Cyanidiales</taxon>
        <taxon>Cyanidiaceae</taxon>
        <taxon>Cyanidiococcus</taxon>
    </lineage>
</organism>
<evidence type="ECO:0000313" key="3">
    <source>
        <dbReference type="Proteomes" id="UP000530660"/>
    </source>
</evidence>
<protein>
    <submittedName>
        <fullName evidence="2">Methylcrotonoyl-CoA carboxylase beta chain, mitochondrial</fullName>
    </submittedName>
</protein>
<dbReference type="GO" id="GO:1905202">
    <property type="term" value="C:methylcrotonoyl-CoA carboxylase complex"/>
    <property type="evidence" value="ECO:0007669"/>
    <property type="project" value="TreeGrafter"/>
</dbReference>
<dbReference type="AlphaFoldDB" id="A0A7J7IG02"/>
<dbReference type="GO" id="GO:0004485">
    <property type="term" value="F:methylcrotonoyl-CoA carboxylase activity"/>
    <property type="evidence" value="ECO:0007669"/>
    <property type="project" value="TreeGrafter"/>
</dbReference>
<dbReference type="InterPro" id="IPR045190">
    <property type="entry name" value="MCCB/AccD1-like"/>
</dbReference>
<proteinExistence type="inferred from homology"/>
<dbReference type="OrthoDB" id="439921at2759"/>
<dbReference type="PANTHER" id="PTHR22855">
    <property type="entry name" value="ACETYL, PROPIONYL, PYRUVATE, AND GLUTACONYL CARBOXYLASE-RELATED"/>
    <property type="match status" value="1"/>
</dbReference>
<name>A0A7J7IG02_9RHOD</name>
<evidence type="ECO:0000313" key="2">
    <source>
        <dbReference type="EMBL" id="KAF6002032.1"/>
    </source>
</evidence>
<dbReference type="Proteomes" id="UP000530660">
    <property type="component" value="Unassembled WGS sequence"/>
</dbReference>
<comment type="caution">
    <text evidence="2">The sequence shown here is derived from an EMBL/GenBank/DDBJ whole genome shotgun (WGS) entry which is preliminary data.</text>
</comment>
<sequence length="118" mass="13134">MRTVVVPRAAWRLVARQLGALRRKLSSRVLGSQLDTTSERYRQGLVSYRALEEEYQRLIESAKDAGGPRARERHTSRGKLLARERIAALIDPGSPFLELSAFAGAGQYTYPSAQSDDS</sequence>
<comment type="similarity">
    <text evidence="1">Belongs to the AccD/PCCB family.</text>
</comment>
<dbReference type="Gene3D" id="3.90.226.10">
    <property type="entry name" value="2-enoyl-CoA Hydratase, Chain A, domain 1"/>
    <property type="match status" value="1"/>
</dbReference>
<dbReference type="InterPro" id="IPR029045">
    <property type="entry name" value="ClpP/crotonase-like_dom_sf"/>
</dbReference>
<dbReference type="PANTHER" id="PTHR22855:SF13">
    <property type="entry name" value="METHYLCROTONOYL-COA CARBOXYLASE BETA CHAIN, MITOCHONDRIAL"/>
    <property type="match status" value="1"/>
</dbReference>
<dbReference type="EMBL" id="VWRR01000012">
    <property type="protein sequence ID" value="KAF6002032.1"/>
    <property type="molecule type" value="Genomic_DNA"/>
</dbReference>
<evidence type="ECO:0000256" key="1">
    <source>
        <dbReference type="ARBA" id="ARBA00006102"/>
    </source>
</evidence>
<gene>
    <name evidence="2" type="primary">MCCC2_2</name>
    <name evidence="2" type="ORF">F1559_003613</name>
</gene>
<accession>A0A7J7IG02</accession>
<keyword evidence="3" id="KW-1185">Reference proteome</keyword>
<reference evidence="2 3" key="1">
    <citation type="journal article" date="2020" name="J. Phycol.">
        <title>Comparative genome analysis reveals Cyanidiococcus gen. nov., a new extremophilic red algal genus sister to Cyanidioschyzon (Cyanidioschyzonaceae, Rhodophyta).</title>
        <authorList>
            <person name="Liu S.-L."/>
            <person name="Chiang Y.-R."/>
            <person name="Yoon H.S."/>
            <person name="Fu H.-Y."/>
        </authorList>
    </citation>
    <scope>NUCLEOTIDE SEQUENCE [LARGE SCALE GENOMIC DNA]</scope>
    <source>
        <strain evidence="2 3">THAL066</strain>
    </source>
</reference>
<dbReference type="GO" id="GO:0006552">
    <property type="term" value="P:L-leucine catabolic process"/>
    <property type="evidence" value="ECO:0007669"/>
    <property type="project" value="TreeGrafter"/>
</dbReference>